<feature type="compositionally biased region" description="Low complexity" evidence="8">
    <location>
        <begin position="4573"/>
        <end position="4583"/>
    </location>
</feature>
<dbReference type="Gene3D" id="2.60.40.2660">
    <property type="match status" value="1"/>
</dbReference>
<feature type="domain" description="ZU5" evidence="10">
    <location>
        <begin position="39"/>
        <end position="194"/>
    </location>
</feature>
<feature type="region of interest" description="Disordered" evidence="8">
    <location>
        <begin position="4065"/>
        <end position="4101"/>
    </location>
</feature>
<feature type="compositionally biased region" description="Basic and acidic residues" evidence="8">
    <location>
        <begin position="3850"/>
        <end position="3861"/>
    </location>
</feature>
<dbReference type="GO" id="GO:0016020">
    <property type="term" value="C:membrane"/>
    <property type="evidence" value="ECO:0007669"/>
    <property type="project" value="UniProtKB-SubCell"/>
</dbReference>
<feature type="compositionally biased region" description="Basic and acidic residues" evidence="8">
    <location>
        <begin position="4336"/>
        <end position="4360"/>
    </location>
</feature>
<dbReference type="InterPro" id="IPR040745">
    <property type="entry name" value="Ankyrin_UPA"/>
</dbReference>
<feature type="compositionally biased region" description="Low complexity" evidence="8">
    <location>
        <begin position="934"/>
        <end position="945"/>
    </location>
</feature>
<feature type="compositionally biased region" description="Acidic residues" evidence="8">
    <location>
        <begin position="2078"/>
        <end position="2088"/>
    </location>
</feature>
<feature type="region of interest" description="Disordered" evidence="8">
    <location>
        <begin position="4948"/>
        <end position="4975"/>
    </location>
</feature>
<feature type="compositionally biased region" description="Acidic residues" evidence="8">
    <location>
        <begin position="5242"/>
        <end position="5251"/>
    </location>
</feature>
<feature type="compositionally biased region" description="Basic and acidic residues" evidence="8">
    <location>
        <begin position="5534"/>
        <end position="5543"/>
    </location>
</feature>
<feature type="compositionally biased region" description="Polar residues" evidence="8">
    <location>
        <begin position="3935"/>
        <end position="3945"/>
    </location>
</feature>
<feature type="region of interest" description="Disordered" evidence="8">
    <location>
        <begin position="2799"/>
        <end position="2856"/>
    </location>
</feature>
<dbReference type="Gene3D" id="1.10.533.10">
    <property type="entry name" value="Death Domain, Fas"/>
    <property type="match status" value="1"/>
</dbReference>
<feature type="region of interest" description="Disordered" evidence="8">
    <location>
        <begin position="1463"/>
        <end position="1498"/>
    </location>
</feature>
<evidence type="ECO:0000256" key="2">
    <source>
        <dbReference type="ARBA" id="ARBA00004496"/>
    </source>
</evidence>
<feature type="compositionally biased region" description="Basic and acidic residues" evidence="8">
    <location>
        <begin position="1524"/>
        <end position="1540"/>
    </location>
</feature>
<keyword evidence="6" id="KW-0040">ANK repeat</keyword>
<feature type="compositionally biased region" description="Polar residues" evidence="8">
    <location>
        <begin position="3227"/>
        <end position="3247"/>
    </location>
</feature>
<feature type="compositionally biased region" description="Basic and acidic residues" evidence="8">
    <location>
        <begin position="3328"/>
        <end position="3339"/>
    </location>
</feature>
<organism evidence="11 12">
    <name type="scientific">Elysia chlorotica</name>
    <name type="common">Eastern emerald elysia</name>
    <name type="synonym">Sea slug</name>
    <dbReference type="NCBI Taxonomy" id="188477"/>
    <lineage>
        <taxon>Eukaryota</taxon>
        <taxon>Metazoa</taxon>
        <taxon>Spiralia</taxon>
        <taxon>Lophotrochozoa</taxon>
        <taxon>Mollusca</taxon>
        <taxon>Gastropoda</taxon>
        <taxon>Heterobranchia</taxon>
        <taxon>Euthyneura</taxon>
        <taxon>Panpulmonata</taxon>
        <taxon>Sacoglossa</taxon>
        <taxon>Placobranchoidea</taxon>
        <taxon>Plakobranchidae</taxon>
        <taxon>Elysia</taxon>
    </lineage>
</organism>
<feature type="compositionally biased region" description="Basic and acidic residues" evidence="8">
    <location>
        <begin position="4069"/>
        <end position="4081"/>
    </location>
</feature>
<dbReference type="SMART" id="SM00218">
    <property type="entry name" value="ZU5"/>
    <property type="match status" value="1"/>
</dbReference>
<dbReference type="InterPro" id="IPR000488">
    <property type="entry name" value="Death_dom"/>
</dbReference>
<dbReference type="PANTHER" id="PTHR24123">
    <property type="entry name" value="ANKYRIN REPEAT-CONTAINING"/>
    <property type="match status" value="1"/>
</dbReference>
<dbReference type="InterPro" id="IPR011029">
    <property type="entry name" value="DEATH-like_dom_sf"/>
</dbReference>
<dbReference type="PROSITE" id="PS51145">
    <property type="entry name" value="ZU5"/>
    <property type="match status" value="2"/>
</dbReference>
<feature type="region of interest" description="Disordered" evidence="8">
    <location>
        <begin position="1709"/>
        <end position="1780"/>
    </location>
</feature>
<feature type="compositionally biased region" description="Polar residues" evidence="8">
    <location>
        <begin position="2540"/>
        <end position="2550"/>
    </location>
</feature>
<name>A0A3S0ZE80_ELYCH</name>
<feature type="compositionally biased region" description="Basic and acidic residues" evidence="8">
    <location>
        <begin position="3886"/>
        <end position="3895"/>
    </location>
</feature>
<feature type="compositionally biased region" description="Basic and acidic residues" evidence="8">
    <location>
        <begin position="3102"/>
        <end position="3111"/>
    </location>
</feature>
<feature type="compositionally biased region" description="Basic and acidic residues" evidence="8">
    <location>
        <begin position="3685"/>
        <end position="3699"/>
    </location>
</feature>
<feature type="compositionally biased region" description="Basic and acidic residues" evidence="8">
    <location>
        <begin position="977"/>
        <end position="991"/>
    </location>
</feature>
<feature type="region of interest" description="Disordered" evidence="8">
    <location>
        <begin position="3929"/>
        <end position="3957"/>
    </location>
</feature>
<feature type="compositionally biased region" description="Acidic residues" evidence="8">
    <location>
        <begin position="2879"/>
        <end position="2899"/>
    </location>
</feature>
<feature type="compositionally biased region" description="Basic and acidic residues" evidence="8">
    <location>
        <begin position="1370"/>
        <end position="1394"/>
    </location>
</feature>
<dbReference type="InterPro" id="IPR051165">
    <property type="entry name" value="Multifunctional_ANK_Repeat"/>
</dbReference>
<feature type="region of interest" description="Disordered" evidence="8">
    <location>
        <begin position="5019"/>
        <end position="5039"/>
    </location>
</feature>
<feature type="compositionally biased region" description="Basic and acidic residues" evidence="8">
    <location>
        <begin position="2946"/>
        <end position="2959"/>
    </location>
</feature>
<dbReference type="Pfam" id="PF00791">
    <property type="entry name" value="ZU5"/>
    <property type="match status" value="1"/>
</dbReference>
<feature type="compositionally biased region" description="Polar residues" evidence="8">
    <location>
        <begin position="3549"/>
        <end position="3558"/>
    </location>
</feature>
<comment type="subcellular location">
    <subcellularLocation>
        <location evidence="2">Cytoplasm</location>
    </subcellularLocation>
    <subcellularLocation>
        <location evidence="1">Membrane</location>
    </subcellularLocation>
</comment>
<feature type="region of interest" description="Disordered" evidence="8">
    <location>
        <begin position="5330"/>
        <end position="5349"/>
    </location>
</feature>
<keyword evidence="12" id="KW-1185">Reference proteome</keyword>
<dbReference type="GO" id="GO:0007165">
    <property type="term" value="P:signal transduction"/>
    <property type="evidence" value="ECO:0007669"/>
    <property type="project" value="InterPro"/>
</dbReference>
<feature type="region of interest" description="Disordered" evidence="8">
    <location>
        <begin position="4736"/>
        <end position="4770"/>
    </location>
</feature>
<feature type="compositionally biased region" description="Low complexity" evidence="8">
    <location>
        <begin position="3080"/>
        <end position="3101"/>
    </location>
</feature>
<feature type="compositionally biased region" description="Acidic residues" evidence="8">
    <location>
        <begin position="1982"/>
        <end position="1991"/>
    </location>
</feature>
<evidence type="ECO:0000256" key="7">
    <source>
        <dbReference type="ARBA" id="ARBA00023136"/>
    </source>
</evidence>
<feature type="compositionally biased region" description="Polar residues" evidence="8">
    <location>
        <begin position="3566"/>
        <end position="3579"/>
    </location>
</feature>
<protein>
    <recommendedName>
        <fullName evidence="13">Death domain-containing protein</fullName>
    </recommendedName>
</protein>
<feature type="region of interest" description="Disordered" evidence="8">
    <location>
        <begin position="4278"/>
        <end position="4437"/>
    </location>
</feature>
<feature type="compositionally biased region" description="Basic and acidic residues" evidence="8">
    <location>
        <begin position="2353"/>
        <end position="2364"/>
    </location>
</feature>
<feature type="compositionally biased region" description="Acidic residues" evidence="8">
    <location>
        <begin position="704"/>
        <end position="713"/>
    </location>
</feature>
<feature type="region of interest" description="Disordered" evidence="8">
    <location>
        <begin position="933"/>
        <end position="1119"/>
    </location>
</feature>
<feature type="compositionally biased region" description="Basic and acidic residues" evidence="8">
    <location>
        <begin position="4916"/>
        <end position="4927"/>
    </location>
</feature>
<feature type="region of interest" description="Disordered" evidence="8">
    <location>
        <begin position="5188"/>
        <end position="5263"/>
    </location>
</feature>
<feature type="region of interest" description="Disordered" evidence="8">
    <location>
        <begin position="1947"/>
        <end position="1991"/>
    </location>
</feature>
<feature type="compositionally biased region" description="Low complexity" evidence="8">
    <location>
        <begin position="4551"/>
        <end position="4562"/>
    </location>
</feature>
<feature type="compositionally biased region" description="Acidic residues" evidence="8">
    <location>
        <begin position="1888"/>
        <end position="1901"/>
    </location>
</feature>
<keyword evidence="3" id="KW-0963">Cytoplasm</keyword>
<feature type="compositionally biased region" description="Acidic residues" evidence="8">
    <location>
        <begin position="1472"/>
        <end position="1483"/>
    </location>
</feature>
<feature type="non-terminal residue" evidence="11">
    <location>
        <position position="5579"/>
    </location>
</feature>
<feature type="region of interest" description="Disordered" evidence="8">
    <location>
        <begin position="1311"/>
        <end position="1340"/>
    </location>
</feature>
<feature type="compositionally biased region" description="Acidic residues" evidence="8">
    <location>
        <begin position="3282"/>
        <end position="3292"/>
    </location>
</feature>
<feature type="compositionally biased region" description="Polar residues" evidence="8">
    <location>
        <begin position="2365"/>
        <end position="2378"/>
    </location>
</feature>
<feature type="region of interest" description="Disordered" evidence="8">
    <location>
        <begin position="5445"/>
        <end position="5553"/>
    </location>
</feature>
<feature type="region of interest" description="Disordered" evidence="8">
    <location>
        <begin position="2414"/>
        <end position="2570"/>
    </location>
</feature>
<evidence type="ECO:0000256" key="4">
    <source>
        <dbReference type="ARBA" id="ARBA00022553"/>
    </source>
</evidence>
<feature type="compositionally biased region" description="Acidic residues" evidence="8">
    <location>
        <begin position="1950"/>
        <end position="1965"/>
    </location>
</feature>
<evidence type="ECO:0000256" key="1">
    <source>
        <dbReference type="ARBA" id="ARBA00004370"/>
    </source>
</evidence>
<feature type="compositionally biased region" description="Acidic residues" evidence="8">
    <location>
        <begin position="1669"/>
        <end position="1679"/>
    </location>
</feature>
<feature type="compositionally biased region" description="Polar residues" evidence="8">
    <location>
        <begin position="3605"/>
        <end position="3618"/>
    </location>
</feature>
<reference evidence="11 12" key="1">
    <citation type="submission" date="2019-01" db="EMBL/GenBank/DDBJ databases">
        <title>A draft genome assembly of the solar-powered sea slug Elysia chlorotica.</title>
        <authorList>
            <person name="Cai H."/>
            <person name="Li Q."/>
            <person name="Fang X."/>
            <person name="Li J."/>
            <person name="Curtis N.E."/>
            <person name="Altenburger A."/>
            <person name="Shibata T."/>
            <person name="Feng M."/>
            <person name="Maeda T."/>
            <person name="Schwartz J.A."/>
            <person name="Shigenobu S."/>
            <person name="Lundholm N."/>
            <person name="Nishiyama T."/>
            <person name="Yang H."/>
            <person name="Hasebe M."/>
            <person name="Li S."/>
            <person name="Pierce S.K."/>
            <person name="Wang J."/>
        </authorList>
    </citation>
    <scope>NUCLEOTIDE SEQUENCE [LARGE SCALE GENOMIC DNA]</scope>
    <source>
        <strain evidence="11">EC2010</strain>
        <tissue evidence="11">Whole organism of an adult</tissue>
    </source>
</reference>
<feature type="compositionally biased region" description="Acidic residues" evidence="8">
    <location>
        <begin position="2838"/>
        <end position="2852"/>
    </location>
</feature>
<feature type="region of interest" description="Disordered" evidence="8">
    <location>
        <begin position="1799"/>
        <end position="1843"/>
    </location>
</feature>
<evidence type="ECO:0000259" key="9">
    <source>
        <dbReference type="PROSITE" id="PS50017"/>
    </source>
</evidence>
<feature type="compositionally biased region" description="Basic residues" evidence="8">
    <location>
        <begin position="5501"/>
        <end position="5512"/>
    </location>
</feature>
<feature type="compositionally biased region" description="Basic and acidic residues" evidence="8">
    <location>
        <begin position="5111"/>
        <end position="5130"/>
    </location>
</feature>
<feature type="compositionally biased region" description="Polar residues" evidence="8">
    <location>
        <begin position="3303"/>
        <end position="3325"/>
    </location>
</feature>
<feature type="region of interest" description="Disordered" evidence="8">
    <location>
        <begin position="3080"/>
        <end position="3634"/>
    </location>
</feature>
<feature type="region of interest" description="Disordered" evidence="8">
    <location>
        <begin position="1888"/>
        <end position="1908"/>
    </location>
</feature>
<feature type="compositionally biased region" description="Basic and acidic residues" evidence="8">
    <location>
        <begin position="1739"/>
        <end position="1768"/>
    </location>
</feature>
<dbReference type="Proteomes" id="UP000271974">
    <property type="component" value="Unassembled WGS sequence"/>
</dbReference>
<feature type="region of interest" description="Disordered" evidence="8">
    <location>
        <begin position="2353"/>
        <end position="2389"/>
    </location>
</feature>
<evidence type="ECO:0000256" key="3">
    <source>
        <dbReference type="ARBA" id="ARBA00022490"/>
    </source>
</evidence>
<dbReference type="Pfam" id="PF17809">
    <property type="entry name" value="UPA_2"/>
    <property type="match status" value="1"/>
</dbReference>
<feature type="compositionally biased region" description="Basic and acidic residues" evidence="8">
    <location>
        <begin position="5361"/>
        <end position="5376"/>
    </location>
</feature>
<feature type="compositionally biased region" description="Polar residues" evidence="8">
    <location>
        <begin position="4539"/>
        <end position="4550"/>
    </location>
</feature>
<keyword evidence="5" id="KW-0677">Repeat</keyword>
<feature type="compositionally biased region" description="Basic and acidic residues" evidence="8">
    <location>
        <begin position="4616"/>
        <end position="4630"/>
    </location>
</feature>
<feature type="compositionally biased region" description="Basic and acidic residues" evidence="8">
    <location>
        <begin position="5024"/>
        <end position="5039"/>
    </location>
</feature>
<feature type="compositionally biased region" description="Basic and acidic residues" evidence="8">
    <location>
        <begin position="682"/>
        <end position="691"/>
    </location>
</feature>
<feature type="compositionally biased region" description="Polar residues" evidence="8">
    <location>
        <begin position="1564"/>
        <end position="1573"/>
    </location>
</feature>
<dbReference type="CDD" id="cd08317">
    <property type="entry name" value="Death_ank"/>
    <property type="match status" value="1"/>
</dbReference>
<feature type="compositionally biased region" description="Basic and acidic residues" evidence="8">
    <location>
        <begin position="2799"/>
        <end position="2837"/>
    </location>
</feature>
<feature type="region of interest" description="Disordered" evidence="8">
    <location>
        <begin position="5078"/>
        <end position="5144"/>
    </location>
</feature>
<dbReference type="Gene3D" id="2.60.220.30">
    <property type="match status" value="2"/>
</dbReference>
<proteinExistence type="predicted"/>
<feature type="compositionally biased region" description="Polar residues" evidence="8">
    <location>
        <begin position="5131"/>
        <end position="5144"/>
    </location>
</feature>
<feature type="region of interest" description="Disordered" evidence="8">
    <location>
        <begin position="4460"/>
        <end position="4583"/>
    </location>
</feature>
<feature type="compositionally biased region" description="Acidic residues" evidence="8">
    <location>
        <begin position="4631"/>
        <end position="4640"/>
    </location>
</feature>
<feature type="compositionally biased region" description="Acidic residues" evidence="8">
    <location>
        <begin position="3387"/>
        <end position="3403"/>
    </location>
</feature>
<feature type="compositionally biased region" description="Low complexity" evidence="8">
    <location>
        <begin position="5331"/>
        <end position="5344"/>
    </location>
</feature>
<feature type="compositionally biased region" description="Acidic residues" evidence="8">
    <location>
        <begin position="4474"/>
        <end position="4483"/>
    </location>
</feature>
<feature type="compositionally biased region" description="Acidic residues" evidence="8">
    <location>
        <begin position="4881"/>
        <end position="4903"/>
    </location>
</feature>
<feature type="region of interest" description="Disordered" evidence="8">
    <location>
        <begin position="1370"/>
        <end position="1397"/>
    </location>
</feature>
<dbReference type="PANTHER" id="PTHR24123:SF141">
    <property type="entry name" value="ANKYRIN 2, ISOFORM U"/>
    <property type="match status" value="1"/>
</dbReference>
<feature type="compositionally biased region" description="Basic and acidic residues" evidence="8">
    <location>
        <begin position="3716"/>
        <end position="3726"/>
    </location>
</feature>
<keyword evidence="7" id="KW-0472">Membrane</keyword>
<evidence type="ECO:0000256" key="5">
    <source>
        <dbReference type="ARBA" id="ARBA00022737"/>
    </source>
</evidence>
<feature type="compositionally biased region" description="Low complexity" evidence="8">
    <location>
        <begin position="2379"/>
        <end position="2389"/>
    </location>
</feature>
<feature type="domain" description="ZU5" evidence="10">
    <location>
        <begin position="199"/>
        <end position="345"/>
    </location>
</feature>
<feature type="region of interest" description="Disordered" evidence="8">
    <location>
        <begin position="2254"/>
        <end position="2287"/>
    </location>
</feature>
<feature type="compositionally biased region" description="Polar residues" evidence="8">
    <location>
        <begin position="2594"/>
        <end position="2607"/>
    </location>
</feature>
<feature type="compositionally biased region" description="Basic and acidic residues" evidence="8">
    <location>
        <begin position="5227"/>
        <end position="5241"/>
    </location>
</feature>
<feature type="region of interest" description="Disordered" evidence="8">
    <location>
        <begin position="1513"/>
        <end position="1649"/>
    </location>
</feature>
<sequence length="5579" mass="617294">MQGGRGMLADVNVSARFLPEITPYNRNAHGQARLFEWLFLISFMVDARGGAMRGCRNPSVRIIVPPRKCCMPTRVTCRLVKKEKIFRPPPLVEGEGLAARVLEMGPVGTKFLGPVLLEVPHYASLRGKEREVVVLRSDNGENWYEHPMQATEEAVAEALGSSAEELDSEEDLSTKRIKRILTSDLPMYFALVSRVTRVKQESTVIGMEGGVLSSNVVPQVQAVLPEGTLIRPIPIGLQAQPIAPELVAKLLGNRVAASPIVTIEPRRRKFHKPITLTIPVPRAAQKGMINQYGGDRPTLRLLFSLTENPNPAKWEDVTDTKPMTLVDDCVSFTTSISARFWLIDCQNVSEAAQMAQVLYQEAVTVPYMAKFVVFAKRDAPEEGKLRIFCMTDDKDDKTLEKQEKFYEVARSRDIEVLEGRPQFVEMAGNLIPVTKSGDQLHVNFRPFRENRLPCTVKIRDQDQEPSARVAFMKEPKVARGEAPQTPICNLNIRLPDMVHTHCSLRLFSHKNQQPNNDISLSVDPSAVIQDSVNRAELKLTDIADLVQGDWVVLAQQLKISISDINHIKNDYKTVGDQALAMLHFWVEKNGDRATGNELESALRRINRDDVVRKSMQNVGRVDDPVEAAAAKVAMDQSGFDTFKEEVGVSSKDSMKRGMSLDVQFDEQDMVKESESATEDSPSQERGRDITDGRQAPFAPPEAAAGDDDDDDDVYAALQASLDMRRPPAPPLKTPQEEEQAAREKTVAMQQLALDINKFAEMLDAKEASQEPGTYSTGHSVFRNTIIAERNDFSRGIPFNPGIRHNLLSPPLLGRPSLTEMASPEEETQESTEIVETYRVSEDGKTWKTIQKTTMITAQGTTERTQVLKGSALSSHFSPTFLPSSCCVELSGPMEIRSTTHVEHEVMYSRAELVTEHAPPPQQQQPITAAGQENSLLSPSSEGGLSYHEEPASVPEPTLPDGFKTDELVWDGSESIDEDSKAEEAPFSRYKECDDDGEQYSRDEDKYFPALDERSRLLLDESSEAEGAFRTAEQSMDDADTGMFDGSRGLEEDQLHTQQPDDNDDDMDETVIAKPASEDRDLSGEDTEETQERPDDSAQLLAAENASEKSTGSASRAGDLYAVAGDELGLDRREEMIDQVDKPGEHYTETVLDDGTVVKQRRTVTHSPRPGKGMSVVPTDAESRQEEEVEDTEEIMPDGTVHHVHKVHRHSVKVVQKALRSEDGQEKVVEEKEDVPGSHKEEVVETFKEPPKMVHQHEEVEEVLPDGTKVKRKVILNRMVSRTHTHQESFDEGSGGGRKVEDYDFDEVIPGTESAFLEGVDSSDSEDGDDEELSMHQTTDVEDTEEIMPDGTVHHVHKVHRHSVKVVQKALRSEDGQEKVVEEKEDVPGSHKEEVVETFQEPPRMVHQEDLVEEVLPDGTKVTRKVVLNRMVTHTHTHQESFDEGSGGGRKVEDYDFDEVIPGTESAFLEGVDSSDSEGGDDEELSMHQTTDVKETTEVLDDGTVVKKTFLTTEKSRKTRSRSGSVDRSETSTRVEEEKSRTSVVTEDASEPTTQDFSEIRSEMVESTGSQSDFGKSDEAEHVNEDVETFQDGRGQTSMDGQTRTDTVEEKYGAYAEEETSFGEDTIGKDAQSDLDTHQDKSDEKEIGLHQTKNVTMSARIISTEIEGEEEEIYDQEEDQYLPSDRKIDDQDIEEGAKLNMEILRSRVSDTNIDEEQDSMAATTGSDIGRAEEVDQDCLSECRENSVRGEMDEADRDFKEEESVSHAEEWPDTTEEEKGDVLVLEETTIFTKIDGVERALAAAPSDEEDEVGEPAVESTRIGEVDVPSGEENEPVVEETMETTKTVEVESGRVAVPSDEEDVEEQLVEETMETTKTVEVERDVVVVPSDEEDVEEQLVEETMETPKTVEVESGVVVVPSDEEGEEDVPVVEETMETTKIVEVERDVVVVPSDEEGEEDVPMMEEAMETTKTVEVERGVVAVPSDEEDEEDVPVVEETIETTKTVEVESGVVVVPSDEEGEEDVPVVQETMETTKTVEVERDVVAVPSDEEGEEDVPVVEETMETTKTVEVERDVVAVPSDEEDEEENLEETMASTKTSEVQIGIVTVPSDEEDEVDETNAIKEKASTDAPDVEREASPQTLSGYVSEEFTREEETGVSSVSKETVEVLFHAPEENAVTVEEDKEDDEELKEFEETERSLQNEEEFGSDQSLENIEEDNVETPQKVEIEKEISSEGQVEYPDFDKEDHAEKEAVLEAQSHGVHETIQGQRVVDDDDEEDADYHYESADQDTACYSRKKVLVETRMGSIEIEEIEPEEAAELRATDQNTGTRFQDILEKTEVPEEDADAPLQVVSRYDEHAATETDQKATSFESASQKTHAVSSFSEVKVSSEVSYEVVTVVTENISEQAEMQELYTNESMLIGHMPEVPTKSPHISSEEDEDDEDQAVEDQPSSNQVQEDDDDEEIYSTSMKILGSTPDEIDDIEEDEEKYEENDYNVGDEDIDQEIEEQEQLTAALMSQLSKSDSGEDEEQEQFSREVAETNETCLQQIVEHSTESETLAEDQTDSQPKLKSDFVRVHIPILEHFACTQEKDSRGTPSTESGSYSMKTEPSLKEAKEEDISEETAKSDVPDVDQLFGKIDKQKGDLEEDVDKAFEKYEKETPLVAPIDAKIGEDALEADEDIDRAFEVYDDETEQALVVPIDAEVGEDVAEVKEDIDRAFAAYSTESAPPAAEEDDVDSVSAIQEQIGVVEPEAVEVISTQGEVDGDRKPLDSVNDEKEEYEVTLSKTIVQEALYTSIETTRKMGELDEVEDKASEEKVEKAVSSDDKTSESDVIEDRVAEEEERPTPGDEEEKLPVVRASGIMAELQELEADQGRYEAMSDEELADDYNEEEERDDELFGEQKIDDHEVEQPDGTGDLGSNGSVDLCTSIDRMEITVEEPGPEQLIKPEKGAEESKLESEPEAEAEPEVENEQATDETVEYQHAAATVSSSEGERGVVSSSEGERAVMSSTDDEKEHMEDDGEDDDGQFECLPLDRPPSVSDFTLIESMDQEKLNISLGLVDDITARTAIHSPLARSSELLASSSGAEDAALASPGSLSAPRDSDMEKDSLQGDDDGDDEEGEAGDYDKEGSDDDEGPVGDEDSRMVMSDAQSDRPPSPSDFTLIASQDQESLNRVLGLDQQQSPEAGQAASMPWEEDLERAITDADAQSTESSDAAMMVGLDHMSTAGTDNNTMSGFSSESGQQEASPLEERDSKHGLYENYLREMDREFPEASAVAARQDEEEGEAEGEGQDGASAGNVEPSVSTLSLSEHTTVVESLTSEQVVSRLERKDGGESLEKWGVSESVQEKETFRGELTSSGGDDESLETGVVDQAEVSPQDRFDYADGNDDDDKDDYDKDDGVDDARKDFSTGAESTGPPAATTADLEEGALGPVDPEITGQTVERKSEITGQTVERKSEITGQTVERKSEITGQTVERKSEITGQTVERKSEITGQTVERKSEITGQAVERKSEITGQTVERKSEITGQTVERKSEITGQTVERKSESVQFESFSRVSRSEHGVSFSTTRVVEVSSKQSFERGGESSGDDLPTPVDKDEVSGSLGFSVSSQDQTQHVLQKDVPVDSQEGQTQPAISEETIVVKVETKEYVAYEHVEYKDDDDEKECLGLKSAVDTTKTFRSELMKQETKDISPEDLTEKPAAFDFPEHYSVNVSREWKEEGRGETVEDAGAAGGIEPSPQEDLTLDATCDVAGKAGEEALRTISSSSSEDGGLEVVHDKTGERIKMPWEVAHHYTRQFSEVFKEEQKSPLKHQTSLDLGAFYTRDKAKDEEFLEKSFYDEPLPSSDDVQDQKRVTFADERPQEEEETGKDDKDDTDSHGTPAADSESREPYECVKETYDSQVINIILETRQQVKEVIARNVYDPEFPTAATGEVSPTSRQTRQPVHSEFDESEEDAMFTFSPRSAEGYTMETRSQFTDVRSFSYEGHGVVSRESRMAHQELLMQEEDVEEEDRSLSPSRDSKNKVLSTTFEETIATHKTPPAHPTHFPMAVHSVGKSLADNEIYESSETERDSTEEKLSPIEETPSLDEMEEDTLKSTTPTVEKRVTFQTDRLAATRFSEQSVDDFKASSSSSELSVEPTLLAASYDLDSGSVCHVVAAYDISPDTVEKQGPAEIAGKAILSSPEDDVFEIDAHAAMAAAAASQRQELGYFHEESSLASSLLRSPLEDRSLTEIKSDAESPIGDDFAPIENQDSLSTCEIIRREEHVEETREVIVINGPTEVDYIPAYDDDDSRSAPVDLEVEQSFQPSVLSEVEAKPEVQQSSTETDEDDSEETELKVPEKGEDYMESDDDRKSKGSEGEDEQEKDDLKKGDDILDSEEKEDEETHPKEEHRPSATICVTQFEPDKYSIESDLRDPQDVGVSRDEDEDDALSVSTHVKQAYDSTAYDFGRKEVYHGKKALEPSPASSLFSETYEDQEEATEEACATGGSEPFVESVRDEEQDDIEMGEEEEEEDSGSQSDLDRPLSPTPDALRQGFFSGTYTPPQSGAFTPPVTGTFTPPISGSYTPPQPSQSQASTEEASAAIEQTAVTFVDSILEDVKVKVSSESLSPAADDQGKAANEPEEHVHEDFDEPGEDIEPITRDFSDVGNEKRVGVTLVKQISEDIPGIILTQHLHEEVDEDEYYGYSPQPSSISEEDEDRYNIEMEEAARHGETNVCEDDDHVSQETIVIQTQTTAITHDFPEDTPSDEEKGICESSSPPKARDEKSQKPLHFVDEAGASSGSPRSFVGEHMMASNLDMDSGLRHAHEELDTSLSQSDYGDTSSVDSFATVVVADSDGHHKEFDENRLAEIASMTSSFTSDMQISFHDEESDVRHRETEDTEEEMEEEDEEDEEEEVEVEDMERSQEWVSSTPEDNRESSSSLDSDRYEYVDRAALSIITEMSDEDKLEMADREDLQSEAGLSDNFGSSPDFNLQSSPGLFGAKGFFKKNGNGENVSSLSSSLAEFERLEQAIPLSSSLSSIEKDTHRDSFGGSYDERKLIGFPKLSEAQESESIASSLAEFEHLEKVLVISSSGSSVEKQTTSDSKSSGGSRGSNENNSTSVASSLNEFERLERELQAADSDGRKSSVESSARPSEASSLNSLNEFERLEHEMVVASELEAEALKIVSILESGVLVTSATQFGSSDLSECSGWEGEEKGASKGAALETDSLDGEPVGDDDDLEHDSLSEGHKAGRDADADSLDGESSEMTEMTSSVVYAGPDHDTETVAIRSESGVIGAEFDTDSLQGEAVMQLSSDSLALEQMLKTSDSTKFDTDSLFEIDDRMMRSGDSIGGHSSSGGHSSDKNVMHASVDSLEMDLNKEDVKERQRRDTDKAEEEVNQAQEMRGQAEETEASSEVVGAAQEEENLVIEGGPENDNLLECGAPQDDANLMMASFESAAWSMGSSGCTTSHSMSVSHSESSHSHDLMQVSTESDLLKGSTAAVSDKNGRPGISPSPKRSRRFKRKKALITRPASSRSSSQRSSPRRSKLRRDSLDEEKQTPFNPFADWGPYQETKKVYTMVEWEEMKRLKRERQQ</sequence>
<dbReference type="Pfam" id="PF00531">
    <property type="entry name" value="Death"/>
    <property type="match status" value="1"/>
</dbReference>
<feature type="compositionally biased region" description="Basic and acidic residues" evidence="8">
    <location>
        <begin position="4868"/>
        <end position="4880"/>
    </location>
</feature>
<gene>
    <name evidence="11" type="ORF">EGW08_016667</name>
</gene>
<feature type="region of interest" description="Disordered" evidence="8">
    <location>
        <begin position="3715"/>
        <end position="3745"/>
    </location>
</feature>
<feature type="compositionally biased region" description="Acidic residues" evidence="8">
    <location>
        <begin position="1827"/>
        <end position="1839"/>
    </location>
</feature>
<dbReference type="OrthoDB" id="20872at2759"/>
<feature type="compositionally biased region" description="Acidic residues" evidence="8">
    <location>
        <begin position="2436"/>
        <end position="2446"/>
    </location>
</feature>
<dbReference type="FunFam" id="2.60.40.2660:FF:000001">
    <property type="entry name" value="Ankyrin-3 isoform 2"/>
    <property type="match status" value="1"/>
</dbReference>
<dbReference type="SUPFAM" id="SSF47986">
    <property type="entry name" value="DEATH domain"/>
    <property type="match status" value="1"/>
</dbReference>
<feature type="compositionally biased region" description="Acidic residues" evidence="8">
    <location>
        <begin position="2477"/>
        <end position="2509"/>
    </location>
</feature>
<dbReference type="GO" id="GO:0005737">
    <property type="term" value="C:cytoplasm"/>
    <property type="evidence" value="ECO:0007669"/>
    <property type="project" value="UniProtKB-SubCell"/>
</dbReference>
<feature type="compositionally biased region" description="Basic and acidic residues" evidence="8">
    <location>
        <begin position="2900"/>
        <end position="2910"/>
    </location>
</feature>
<feature type="compositionally biased region" description="Basic and acidic residues" evidence="8">
    <location>
        <begin position="2118"/>
        <end position="2135"/>
    </location>
</feature>
<feature type="region of interest" description="Disordered" evidence="8">
    <location>
        <begin position="4005"/>
        <end position="4026"/>
    </location>
</feature>
<keyword evidence="4" id="KW-0597">Phosphoprotein</keyword>
<feature type="compositionally biased region" description="Acidic residues" evidence="8">
    <location>
        <begin position="5212"/>
        <end position="5226"/>
    </location>
</feature>
<feature type="compositionally biased region" description="Basic and acidic residues" evidence="8">
    <location>
        <begin position="4405"/>
        <end position="4425"/>
    </location>
</feature>
<feature type="compositionally biased region" description="Acidic residues" evidence="8">
    <location>
        <begin position="2178"/>
        <end position="2193"/>
    </location>
</feature>
<evidence type="ECO:0000259" key="10">
    <source>
        <dbReference type="PROSITE" id="PS51145"/>
    </source>
</evidence>
<feature type="compositionally biased region" description="Basic and acidic residues" evidence="8">
    <location>
        <begin position="2222"/>
        <end position="2231"/>
    </location>
</feature>
<feature type="region of interest" description="Disordered" evidence="8">
    <location>
        <begin position="2075"/>
        <end position="2239"/>
    </location>
</feature>
<feature type="compositionally biased region" description="Basic and acidic residues" evidence="8">
    <location>
        <begin position="1625"/>
        <end position="1647"/>
    </location>
</feature>
<feature type="region of interest" description="Disordered" evidence="8">
    <location>
        <begin position="1152"/>
        <end position="1192"/>
    </location>
</feature>
<feature type="region of interest" description="Disordered" evidence="8">
    <location>
        <begin position="2869"/>
        <end position="3045"/>
    </location>
</feature>
<feature type="region of interest" description="Disordered" evidence="8">
    <location>
        <begin position="1218"/>
        <end position="1243"/>
    </location>
</feature>
<feature type="compositionally biased region" description="Basic and acidic residues" evidence="8">
    <location>
        <begin position="4385"/>
        <end position="4395"/>
    </location>
</feature>
<feature type="compositionally biased region" description="Low complexity" evidence="8">
    <location>
        <begin position="2988"/>
        <end position="3001"/>
    </location>
</feature>
<dbReference type="EMBL" id="RQTK01000729">
    <property type="protein sequence ID" value="RUS75573.1"/>
    <property type="molecule type" value="Genomic_DNA"/>
</dbReference>
<feature type="region of interest" description="Disordered" evidence="8">
    <location>
        <begin position="2585"/>
        <end position="2632"/>
    </location>
</feature>
<feature type="compositionally biased region" description="Basic and acidic residues" evidence="8">
    <location>
        <begin position="3444"/>
        <end position="3548"/>
    </location>
</feature>
<feature type="compositionally biased region" description="Basic and acidic residues" evidence="8">
    <location>
        <begin position="3250"/>
        <end position="3272"/>
    </location>
</feature>
<evidence type="ECO:0008006" key="13">
    <source>
        <dbReference type="Google" id="ProtNLM"/>
    </source>
</evidence>
<feature type="region of interest" description="Disordered" evidence="8">
    <location>
        <begin position="2758"/>
        <end position="2780"/>
    </location>
</feature>
<evidence type="ECO:0000256" key="6">
    <source>
        <dbReference type="ARBA" id="ARBA00023043"/>
    </source>
</evidence>
<feature type="region of interest" description="Disordered" evidence="8">
    <location>
        <begin position="4861"/>
        <end position="4927"/>
    </location>
</feature>
<comment type="caution">
    <text evidence="11">The sequence shown here is derived from an EMBL/GenBank/DDBJ whole genome shotgun (WGS) entry which is preliminary data.</text>
</comment>
<evidence type="ECO:0000256" key="8">
    <source>
        <dbReference type="SAM" id="MobiDB-lite"/>
    </source>
</evidence>
<feature type="compositionally biased region" description="Low complexity" evidence="8">
    <location>
        <begin position="5085"/>
        <end position="5104"/>
    </location>
</feature>
<feature type="compositionally biased region" description="Acidic residues" evidence="8">
    <location>
        <begin position="2960"/>
        <end position="2979"/>
    </location>
</feature>
<feature type="region of interest" description="Disordered" evidence="8">
    <location>
        <begin position="668"/>
        <end position="741"/>
    </location>
</feature>
<dbReference type="FunFam" id="2.60.220.30:FF:000002">
    <property type="entry name" value="Ankyrin-3 isoform 2"/>
    <property type="match status" value="1"/>
</dbReference>
<feature type="compositionally biased region" description="Basic and acidic residues" evidence="8">
    <location>
        <begin position="1574"/>
        <end position="1584"/>
    </location>
</feature>
<accession>A0A3S0ZE80</accession>
<feature type="region of interest" description="Disordered" evidence="8">
    <location>
        <begin position="3835"/>
        <end position="3895"/>
    </location>
</feature>
<feature type="domain" description="Death" evidence="9">
    <location>
        <begin position="535"/>
        <end position="618"/>
    </location>
</feature>
<feature type="compositionally biased region" description="Basic and acidic residues" evidence="8">
    <location>
        <begin position="2609"/>
        <end position="2628"/>
    </location>
</feature>
<evidence type="ECO:0000313" key="12">
    <source>
        <dbReference type="Proteomes" id="UP000271974"/>
    </source>
</evidence>
<dbReference type="InterPro" id="IPR000906">
    <property type="entry name" value="ZU5_dom"/>
</dbReference>
<feature type="compositionally biased region" description="Acidic residues" evidence="8">
    <location>
        <begin position="4499"/>
        <end position="4517"/>
    </location>
</feature>
<feature type="compositionally biased region" description="Basic and acidic residues" evidence="8">
    <location>
        <begin position="998"/>
        <end position="1018"/>
    </location>
</feature>
<feature type="compositionally biased region" description="Polar residues" evidence="8">
    <location>
        <begin position="1593"/>
        <end position="1604"/>
    </location>
</feature>
<feature type="compositionally biased region" description="Acidic residues" evidence="8">
    <location>
        <begin position="3019"/>
        <end position="3028"/>
    </location>
</feature>
<feature type="region of interest" description="Disordered" evidence="8">
    <location>
        <begin position="5358"/>
        <end position="5403"/>
    </location>
</feature>
<feature type="region of interest" description="Disordered" evidence="8">
    <location>
        <begin position="3685"/>
        <end position="3704"/>
    </location>
</feature>
<feature type="region of interest" description="Disordered" evidence="8">
    <location>
        <begin position="4607"/>
        <end position="4647"/>
    </location>
</feature>
<dbReference type="STRING" id="188477.A0A3S0ZE80"/>
<evidence type="ECO:0000313" key="11">
    <source>
        <dbReference type="EMBL" id="RUS75573.1"/>
    </source>
</evidence>
<dbReference type="PROSITE" id="PS50017">
    <property type="entry name" value="DEATH_DOMAIN"/>
    <property type="match status" value="1"/>
</dbReference>
<feature type="compositionally biased region" description="Acidic residues" evidence="8">
    <location>
        <begin position="1320"/>
        <end position="1331"/>
    </location>
</feature>
<feature type="region of interest" description="Disordered" evidence="8">
    <location>
        <begin position="1669"/>
        <end position="1690"/>
    </location>
</feature>
<dbReference type="SMART" id="SM00005">
    <property type="entry name" value="DEATH"/>
    <property type="match status" value="1"/>
</dbReference>
<feature type="compositionally biased region" description="Acidic residues" evidence="8">
    <location>
        <begin position="3112"/>
        <end position="3141"/>
    </location>
</feature>